<dbReference type="AlphaFoldDB" id="A0A1M4TKR3"/>
<evidence type="ECO:0000313" key="1">
    <source>
        <dbReference type="EMBL" id="SHE44985.1"/>
    </source>
</evidence>
<sequence length="47" mass="5642">MQTVEKKENKKKVTTEVLEDNRNDREFSLSLFIVYEYHPLTGGYDYI</sequence>
<dbReference type="STRING" id="1123404.SAMN02745784_00722"/>
<organism evidence="1 2">
    <name type="scientific">Tissierella praeacuta DSM 18095</name>
    <dbReference type="NCBI Taxonomy" id="1123404"/>
    <lineage>
        <taxon>Bacteria</taxon>
        <taxon>Bacillati</taxon>
        <taxon>Bacillota</taxon>
        <taxon>Tissierellia</taxon>
        <taxon>Tissierellales</taxon>
        <taxon>Tissierellaceae</taxon>
        <taxon>Tissierella</taxon>
    </lineage>
</organism>
<accession>A0A1M4TKR3</accession>
<protein>
    <submittedName>
        <fullName evidence="1">Uncharacterized protein</fullName>
    </submittedName>
</protein>
<name>A0A1M4TKR3_9FIRM</name>
<proteinExistence type="predicted"/>
<dbReference type="Proteomes" id="UP000184114">
    <property type="component" value="Unassembled WGS sequence"/>
</dbReference>
<keyword evidence="2" id="KW-1185">Reference proteome</keyword>
<dbReference type="EMBL" id="FQTY01000002">
    <property type="protein sequence ID" value="SHE44985.1"/>
    <property type="molecule type" value="Genomic_DNA"/>
</dbReference>
<evidence type="ECO:0000313" key="2">
    <source>
        <dbReference type="Proteomes" id="UP000184114"/>
    </source>
</evidence>
<gene>
    <name evidence="1" type="ORF">SAMN02745784_00722</name>
</gene>
<reference evidence="2" key="1">
    <citation type="submission" date="2016-11" db="EMBL/GenBank/DDBJ databases">
        <authorList>
            <person name="Varghese N."/>
            <person name="Submissions S."/>
        </authorList>
    </citation>
    <scope>NUCLEOTIDE SEQUENCE [LARGE SCALE GENOMIC DNA]</scope>
    <source>
        <strain evidence="2">DSM 18095</strain>
    </source>
</reference>